<feature type="transmembrane region" description="Helical" evidence="1">
    <location>
        <begin position="7"/>
        <end position="25"/>
    </location>
</feature>
<feature type="transmembrane region" description="Helical" evidence="1">
    <location>
        <begin position="74"/>
        <end position="97"/>
    </location>
</feature>
<dbReference type="Pfam" id="PF01757">
    <property type="entry name" value="Acyl_transf_3"/>
    <property type="match status" value="1"/>
</dbReference>
<accession>A0ABR7R5F2</accession>
<evidence type="ECO:0000313" key="4">
    <source>
        <dbReference type="Proteomes" id="UP000603940"/>
    </source>
</evidence>
<feature type="transmembrane region" description="Helical" evidence="1">
    <location>
        <begin position="141"/>
        <end position="161"/>
    </location>
</feature>
<feature type="transmembrane region" description="Helical" evidence="1">
    <location>
        <begin position="167"/>
        <end position="195"/>
    </location>
</feature>
<keyword evidence="1" id="KW-0472">Membrane</keyword>
<name>A0ABR7R5F2_9PROT</name>
<protein>
    <submittedName>
        <fullName evidence="3">Acyltransferase</fullName>
    </submittedName>
</protein>
<dbReference type="Proteomes" id="UP000603940">
    <property type="component" value="Unassembled WGS sequence"/>
</dbReference>
<keyword evidence="3" id="KW-0012">Acyltransferase</keyword>
<feature type="transmembrane region" description="Helical" evidence="1">
    <location>
        <begin position="207"/>
        <end position="230"/>
    </location>
</feature>
<reference evidence="3 4" key="1">
    <citation type="journal article" date="2009" name="Int. J. Syst. Evol. Microbiol.">
        <title>Transfer of Teichococcus ludipueritiae and Muricoccus roseus to the genus Roseomonas, as Roseomonas ludipueritiae comb. nov. and Roseomonas rosea comb. nov., respectively, and emended description of the genus Roseomonas.</title>
        <authorList>
            <person name="Sanchez-Porro C."/>
            <person name="Gallego V."/>
            <person name="Busse H.J."/>
            <person name="Kampfer P."/>
            <person name="Ventosa A."/>
        </authorList>
    </citation>
    <scope>NUCLEOTIDE SEQUENCE [LARGE SCALE GENOMIC DNA]</scope>
    <source>
        <strain evidence="3 4">DSM 14915</strain>
    </source>
</reference>
<dbReference type="PANTHER" id="PTHR23028:SF53">
    <property type="entry name" value="ACYL_TRANSF_3 DOMAIN-CONTAINING PROTEIN"/>
    <property type="match status" value="1"/>
</dbReference>
<dbReference type="EMBL" id="JACTUZ010000022">
    <property type="protein sequence ID" value="MBC9176892.1"/>
    <property type="molecule type" value="Genomic_DNA"/>
</dbReference>
<comment type="caution">
    <text evidence="3">The sequence shown here is derived from an EMBL/GenBank/DDBJ whole genome shotgun (WGS) entry which is preliminary data.</text>
</comment>
<gene>
    <name evidence="3" type="ORF">IBL25_08045</name>
</gene>
<dbReference type="InterPro" id="IPR002656">
    <property type="entry name" value="Acyl_transf_3_dom"/>
</dbReference>
<feature type="domain" description="Acyltransferase 3" evidence="2">
    <location>
        <begin position="7"/>
        <end position="329"/>
    </location>
</feature>
<feature type="transmembrane region" description="Helical" evidence="1">
    <location>
        <begin position="45"/>
        <end position="62"/>
    </location>
</feature>
<organism evidence="3 4">
    <name type="scientific">Pseudoroseomonas ludipueritiae</name>
    <dbReference type="NCBI Taxonomy" id="198093"/>
    <lineage>
        <taxon>Bacteria</taxon>
        <taxon>Pseudomonadati</taxon>
        <taxon>Pseudomonadota</taxon>
        <taxon>Alphaproteobacteria</taxon>
        <taxon>Acetobacterales</taxon>
        <taxon>Acetobacteraceae</taxon>
        <taxon>Pseudoroseomonas</taxon>
    </lineage>
</organism>
<dbReference type="PANTHER" id="PTHR23028">
    <property type="entry name" value="ACETYLTRANSFERASE"/>
    <property type="match status" value="1"/>
</dbReference>
<dbReference type="InterPro" id="IPR050879">
    <property type="entry name" value="Acyltransferase_3"/>
</dbReference>
<feature type="transmembrane region" description="Helical" evidence="1">
    <location>
        <begin position="283"/>
        <end position="302"/>
    </location>
</feature>
<feature type="transmembrane region" description="Helical" evidence="1">
    <location>
        <begin position="250"/>
        <end position="271"/>
    </location>
</feature>
<dbReference type="RefSeq" id="WP_187778033.1">
    <property type="nucleotide sequence ID" value="NZ_JACTUZ010000022.1"/>
</dbReference>
<sequence>MNRSLSVYLDLVRFLAAMVVFLGHLAGKRFTGGLFWQANPLMDEAVTVFFVMSGFVISYVVYERRENRDSYFVARVARITSVAIPALLMTAVLDGIGRSLHPEYYNESWGFSDNQPVLQYAGALLFLNRIWYAQVDVGSNLPYWSLCYEVWYYFVFGMFFFGRGKARLLGCAAAAAICGPAILSLMPIWLCGLVAHRCCRRAFIGQGAGLALSLFTATALVAYLSVAKQFDAVLPQLSSFFGRENIVHDWIVGVLFAAHLVGISAASTGLARFILPLARPIRWLAGATFSIYLFHLPLAQFLTTVVPWPPEHALTRIVMLAGSLGLIFVAAEFTERRKGLWMPFARMLLNSLKSTRRLVSARQTATS</sequence>
<dbReference type="GO" id="GO:0016746">
    <property type="term" value="F:acyltransferase activity"/>
    <property type="evidence" value="ECO:0007669"/>
    <property type="project" value="UniProtKB-KW"/>
</dbReference>
<evidence type="ECO:0000256" key="1">
    <source>
        <dbReference type="SAM" id="Phobius"/>
    </source>
</evidence>
<evidence type="ECO:0000259" key="2">
    <source>
        <dbReference type="Pfam" id="PF01757"/>
    </source>
</evidence>
<keyword evidence="1" id="KW-1133">Transmembrane helix</keyword>
<evidence type="ECO:0000313" key="3">
    <source>
        <dbReference type="EMBL" id="MBC9176892.1"/>
    </source>
</evidence>
<feature type="transmembrane region" description="Helical" evidence="1">
    <location>
        <begin position="117"/>
        <end position="134"/>
    </location>
</feature>
<keyword evidence="4" id="KW-1185">Reference proteome</keyword>
<keyword evidence="1" id="KW-0812">Transmembrane</keyword>
<feature type="transmembrane region" description="Helical" evidence="1">
    <location>
        <begin position="314"/>
        <end position="333"/>
    </location>
</feature>
<keyword evidence="3" id="KW-0808">Transferase</keyword>
<proteinExistence type="predicted"/>